<evidence type="ECO:0000313" key="2">
    <source>
        <dbReference type="Proteomes" id="UP000289952"/>
    </source>
</evidence>
<organism evidence="1 2">
    <name type="scientific">Mycoplasmopsis bovirhinis</name>
    <dbReference type="NCBI Taxonomy" id="29553"/>
    <lineage>
        <taxon>Bacteria</taxon>
        <taxon>Bacillati</taxon>
        <taxon>Mycoplasmatota</taxon>
        <taxon>Mycoplasmoidales</taxon>
        <taxon>Metamycoplasmataceae</taxon>
        <taxon>Mycoplasmopsis</taxon>
    </lineage>
</organism>
<dbReference type="AlphaFoldDB" id="A0A449AED5"/>
<proteinExistence type="predicted"/>
<reference evidence="1 2" key="1">
    <citation type="submission" date="2019-01" db="EMBL/GenBank/DDBJ databases">
        <authorList>
            <consortium name="Pathogen Informatics"/>
        </authorList>
    </citation>
    <scope>NUCLEOTIDE SEQUENCE [LARGE SCALE GENOMIC DNA]</scope>
    <source>
        <strain evidence="1 2">NCTC10118</strain>
    </source>
</reference>
<protein>
    <submittedName>
        <fullName evidence="1">Uncharacterized protein</fullName>
    </submittedName>
</protein>
<gene>
    <name evidence="1" type="ORF">NCTC10118_00427</name>
</gene>
<name>A0A449AED5_9BACT</name>
<dbReference type="RefSeq" id="WP_129621546.1">
    <property type="nucleotide sequence ID" value="NZ_LR214972.1"/>
</dbReference>
<sequence>MKKRVIKNTIPRFYSNKENSDIIKISLKDDSNSLIIKLFKELYKYTDVITSYKEQIKEFQMKLLDNNDIYIINNCIGYEFNSYSTLKFIDDDSALLTFSLHLFLPEIMI</sequence>
<keyword evidence="2" id="KW-1185">Reference proteome</keyword>
<dbReference type="Proteomes" id="UP000289952">
    <property type="component" value="Chromosome"/>
</dbReference>
<dbReference type="EMBL" id="LR214972">
    <property type="protein sequence ID" value="VEU63360.1"/>
    <property type="molecule type" value="Genomic_DNA"/>
</dbReference>
<accession>A0A449AED5</accession>
<evidence type="ECO:0000313" key="1">
    <source>
        <dbReference type="EMBL" id="VEU63360.1"/>
    </source>
</evidence>